<evidence type="ECO:0000313" key="3">
    <source>
        <dbReference type="Proteomes" id="UP000009168"/>
    </source>
</evidence>
<name>Q24CR3_TETTS</name>
<sequence>MGCVNGVQNDQNMKNQIKKMIKIMRQYEERINKINQKFILDLQKMVNPSNYQIDEQVILVVENKSECETISSQIECSVKKHKTFSPKIPPTYLK</sequence>
<gene>
    <name evidence="2" type="ORF">TTHERM_01511190</name>
</gene>
<dbReference type="GeneID" id="7827357"/>
<organism evidence="2 3">
    <name type="scientific">Tetrahymena thermophila (strain SB210)</name>
    <dbReference type="NCBI Taxonomy" id="312017"/>
    <lineage>
        <taxon>Eukaryota</taxon>
        <taxon>Sar</taxon>
        <taxon>Alveolata</taxon>
        <taxon>Ciliophora</taxon>
        <taxon>Intramacronucleata</taxon>
        <taxon>Oligohymenophorea</taxon>
        <taxon>Hymenostomatida</taxon>
        <taxon>Tetrahymenina</taxon>
        <taxon>Tetrahymenidae</taxon>
        <taxon>Tetrahymena</taxon>
    </lineage>
</organism>
<dbReference type="InParanoid" id="Q24CR3"/>
<proteinExistence type="predicted"/>
<feature type="coiled-coil region" evidence="1">
    <location>
        <begin position="10"/>
        <end position="37"/>
    </location>
</feature>
<keyword evidence="3" id="KW-1185">Reference proteome</keyword>
<protein>
    <submittedName>
        <fullName evidence="2">Uncharacterized protein</fullName>
    </submittedName>
</protein>
<dbReference type="Proteomes" id="UP000009168">
    <property type="component" value="Unassembled WGS sequence"/>
</dbReference>
<dbReference type="AlphaFoldDB" id="Q24CR3"/>
<evidence type="ECO:0000313" key="2">
    <source>
        <dbReference type="EMBL" id="EAS05563.2"/>
    </source>
</evidence>
<dbReference type="RefSeq" id="XP_001025808.2">
    <property type="nucleotide sequence ID" value="XM_001025808.2"/>
</dbReference>
<reference evidence="3" key="1">
    <citation type="journal article" date="2006" name="PLoS Biol.">
        <title>Macronuclear genome sequence of the ciliate Tetrahymena thermophila, a model eukaryote.</title>
        <authorList>
            <person name="Eisen J.A."/>
            <person name="Coyne R.S."/>
            <person name="Wu M."/>
            <person name="Wu D."/>
            <person name="Thiagarajan M."/>
            <person name="Wortman J.R."/>
            <person name="Badger J.H."/>
            <person name="Ren Q."/>
            <person name="Amedeo P."/>
            <person name="Jones K.M."/>
            <person name="Tallon L.J."/>
            <person name="Delcher A.L."/>
            <person name="Salzberg S.L."/>
            <person name="Silva J.C."/>
            <person name="Haas B.J."/>
            <person name="Majoros W.H."/>
            <person name="Farzad M."/>
            <person name="Carlton J.M."/>
            <person name="Smith R.K. Jr."/>
            <person name="Garg J."/>
            <person name="Pearlman R.E."/>
            <person name="Karrer K.M."/>
            <person name="Sun L."/>
            <person name="Manning G."/>
            <person name="Elde N.C."/>
            <person name="Turkewitz A.P."/>
            <person name="Asai D.J."/>
            <person name="Wilkes D.E."/>
            <person name="Wang Y."/>
            <person name="Cai H."/>
            <person name="Collins K."/>
            <person name="Stewart B.A."/>
            <person name="Lee S.R."/>
            <person name="Wilamowska K."/>
            <person name="Weinberg Z."/>
            <person name="Ruzzo W.L."/>
            <person name="Wloga D."/>
            <person name="Gaertig J."/>
            <person name="Frankel J."/>
            <person name="Tsao C.-C."/>
            <person name="Gorovsky M.A."/>
            <person name="Keeling P.J."/>
            <person name="Waller R.F."/>
            <person name="Patron N.J."/>
            <person name="Cherry J.M."/>
            <person name="Stover N.A."/>
            <person name="Krieger C.J."/>
            <person name="del Toro C."/>
            <person name="Ryder H.F."/>
            <person name="Williamson S.C."/>
            <person name="Barbeau R.A."/>
            <person name="Hamilton E.P."/>
            <person name="Orias E."/>
        </authorList>
    </citation>
    <scope>NUCLEOTIDE SEQUENCE [LARGE SCALE GENOMIC DNA]</scope>
    <source>
        <strain evidence="3">SB210</strain>
    </source>
</reference>
<accession>Q24CR3</accession>
<keyword evidence="1" id="KW-0175">Coiled coil</keyword>
<evidence type="ECO:0000256" key="1">
    <source>
        <dbReference type="SAM" id="Coils"/>
    </source>
</evidence>
<dbReference type="EMBL" id="GG662357">
    <property type="protein sequence ID" value="EAS05563.2"/>
    <property type="molecule type" value="Genomic_DNA"/>
</dbReference>
<dbReference type="KEGG" id="tet:TTHERM_01511190"/>
<dbReference type="HOGENOM" id="CLU_2445672_0_0_1"/>